<gene>
    <name evidence="2" type="ORF">UFOVP672_14</name>
</gene>
<feature type="region of interest" description="Disordered" evidence="1">
    <location>
        <begin position="95"/>
        <end position="121"/>
    </location>
</feature>
<organism evidence="2">
    <name type="scientific">uncultured Caudovirales phage</name>
    <dbReference type="NCBI Taxonomy" id="2100421"/>
    <lineage>
        <taxon>Viruses</taxon>
        <taxon>Duplodnaviria</taxon>
        <taxon>Heunggongvirae</taxon>
        <taxon>Uroviricota</taxon>
        <taxon>Caudoviricetes</taxon>
        <taxon>Peduoviridae</taxon>
        <taxon>Maltschvirus</taxon>
        <taxon>Maltschvirus maltsch</taxon>
    </lineage>
</organism>
<reference evidence="2" key="1">
    <citation type="submission" date="2020-04" db="EMBL/GenBank/DDBJ databases">
        <authorList>
            <person name="Chiriac C."/>
            <person name="Salcher M."/>
            <person name="Ghai R."/>
            <person name="Kavagutti S V."/>
        </authorList>
    </citation>
    <scope>NUCLEOTIDE SEQUENCE</scope>
</reference>
<accession>A0A6J5NBT7</accession>
<name>A0A6J5NBT7_9CAUD</name>
<sequence length="135" mass="14108">MKTTILAGPDDEGLNINHLGQGLYEVSGYQAHSVFVEGEGTFVPPGSFLLPLQTATAPEAVPVSAVLAILMDHLGEAHAANGHLVKALATLLPADESPKKKGRGKKFPEDVKVDDDDDTLPLADAIVNDGKEGAE</sequence>
<protein>
    <submittedName>
        <fullName evidence="2">Uncharacterized protein</fullName>
    </submittedName>
</protein>
<evidence type="ECO:0000313" key="2">
    <source>
        <dbReference type="EMBL" id="CAB4155476.1"/>
    </source>
</evidence>
<evidence type="ECO:0000256" key="1">
    <source>
        <dbReference type="SAM" id="MobiDB-lite"/>
    </source>
</evidence>
<dbReference type="EMBL" id="LR796636">
    <property type="protein sequence ID" value="CAB4155476.1"/>
    <property type="molecule type" value="Genomic_DNA"/>
</dbReference>
<proteinExistence type="predicted"/>